<keyword evidence="4" id="KW-1185">Reference proteome</keyword>
<proteinExistence type="predicted"/>
<evidence type="ECO:0000259" key="2">
    <source>
        <dbReference type="Pfam" id="PF06985"/>
    </source>
</evidence>
<organism evidence="3 4">
    <name type="scientific">Alternaria arborescens</name>
    <dbReference type="NCBI Taxonomy" id="156630"/>
    <lineage>
        <taxon>Eukaryota</taxon>
        <taxon>Fungi</taxon>
        <taxon>Dikarya</taxon>
        <taxon>Ascomycota</taxon>
        <taxon>Pezizomycotina</taxon>
        <taxon>Dothideomycetes</taxon>
        <taxon>Pleosporomycetidae</taxon>
        <taxon>Pleosporales</taxon>
        <taxon>Pleosporineae</taxon>
        <taxon>Pleosporaceae</taxon>
        <taxon>Alternaria</taxon>
        <taxon>Alternaria sect. Alternaria</taxon>
    </lineage>
</organism>
<dbReference type="Pfam" id="PF06985">
    <property type="entry name" value="HET"/>
    <property type="match status" value="1"/>
</dbReference>
<accession>A0A4Q4RC55</accession>
<protein>
    <recommendedName>
        <fullName evidence="2">Heterokaryon incompatibility domain-containing protein</fullName>
    </recommendedName>
</protein>
<comment type="caution">
    <text evidence="3">The sequence shown here is derived from an EMBL/GenBank/DDBJ whole genome shotgun (WGS) entry which is preliminary data.</text>
</comment>
<feature type="domain" description="Heterokaryon incompatibility" evidence="2">
    <location>
        <begin position="57"/>
        <end position="202"/>
    </location>
</feature>
<evidence type="ECO:0000313" key="3">
    <source>
        <dbReference type="EMBL" id="RYO54131.1"/>
    </source>
</evidence>
<dbReference type="OrthoDB" id="5135333at2759"/>
<reference evidence="4" key="1">
    <citation type="journal article" date="2019" name="bioRxiv">
        <title>Genomics, evolutionary history and diagnostics of the Alternaria alternata species group including apple and Asian pear pathotypes.</title>
        <authorList>
            <person name="Armitage A.D."/>
            <person name="Cockerton H.M."/>
            <person name="Sreenivasaprasad S."/>
            <person name="Woodhall J.W."/>
            <person name="Lane C.R."/>
            <person name="Harrison R.J."/>
            <person name="Clarkson J.P."/>
        </authorList>
    </citation>
    <scope>NUCLEOTIDE SEQUENCE [LARGE SCALE GENOMIC DNA]</scope>
    <source>
        <strain evidence="4">RGR 97.0016</strain>
    </source>
</reference>
<feature type="region of interest" description="Disordered" evidence="1">
    <location>
        <begin position="421"/>
        <end position="442"/>
    </location>
</feature>
<dbReference type="PANTHER" id="PTHR33112:SF12">
    <property type="entry name" value="HETEROKARYON INCOMPATIBILITY DOMAIN-CONTAINING PROTEIN"/>
    <property type="match status" value="1"/>
</dbReference>
<sequence length="610" mass="69812">MVDLSLAASWHKICMSRHENSADGHGCCPNTQELLPDFRVIDVQQRCVVRTSGNVDYAALSYVWGNAKRLVLSKDNEAWLTTPGALAQTKENVPKTFRDALEVAAALGIANLWVDALCIDQSNSGQVESHMDAMDRIYGSAVLTIVAIAENADLGLPGISLPRGPSQAVFEYNGTRYLSSKPTYGAAIVDCPWEKRAWCLQEKLFSARLLVFTDAQAFYHCGTATWFEDTIMETPESNSGTVLNRENMRGGRKRRMEMVDFLEHTAYDTYNTRHTALEDRNFWSLVQSYSLRKMTFEADVIRAFRGILRSVEAQHGRAIWGIPQYHFLRGLSWYHDVHQIDLRREGFPSWSWVGWRSSDNYLRFAKCKRKDTDIGIMDGRYRVTRSKHNGRSVWSLTWFYYTTEEDDDQLQLRTVQLEPQDCNTDPQGVHPTSAAASPAKTETSIETNIEYSHFSEWDLPGHPRSVESTHEPVLPLMSKLEMPPISHILRFYTSVATVLVHPNPITNSWNERREFRLLIPGTDIELATVEIDPLWSGIGNEHSLVYISRYCPEYYRYLEESVTGPERLHLLLLESVPEWGEVKRRVQLVQEVSVLDWRKANPRWELVSLA</sequence>
<dbReference type="InterPro" id="IPR010730">
    <property type="entry name" value="HET"/>
</dbReference>
<dbReference type="AlphaFoldDB" id="A0A4Q4RC55"/>
<evidence type="ECO:0000256" key="1">
    <source>
        <dbReference type="SAM" id="MobiDB-lite"/>
    </source>
</evidence>
<dbReference type="PANTHER" id="PTHR33112">
    <property type="entry name" value="DOMAIN PROTEIN, PUTATIVE-RELATED"/>
    <property type="match status" value="1"/>
</dbReference>
<evidence type="ECO:0000313" key="4">
    <source>
        <dbReference type="Proteomes" id="UP000293823"/>
    </source>
</evidence>
<gene>
    <name evidence="3" type="ORF">AA0113_g9231</name>
</gene>
<name>A0A4Q4RC55_9PLEO</name>
<dbReference type="EMBL" id="PEJP01000041">
    <property type="protein sequence ID" value="RYO54131.1"/>
    <property type="molecule type" value="Genomic_DNA"/>
</dbReference>
<dbReference type="Proteomes" id="UP000293823">
    <property type="component" value="Unassembled WGS sequence"/>
</dbReference>